<comment type="function">
    <text evidence="11">Part of the high-affinity ATP-driven potassium transport (or Kdp) system, which catalyzes the hydrolysis of ATP coupled with the electrogenic transport of potassium into the cytoplasm. This subunit acts as a catalytic chaperone that increases the ATP-binding affinity of the ATP-hydrolyzing subunit KdpB by the formation of a transient KdpB/KdpC/ATP ternary complex.</text>
</comment>
<keyword evidence="5 11" id="KW-0547">Nucleotide-binding</keyword>
<evidence type="ECO:0000256" key="7">
    <source>
        <dbReference type="ARBA" id="ARBA00022958"/>
    </source>
</evidence>
<dbReference type="GO" id="GO:0008556">
    <property type="term" value="F:P-type potassium transmembrane transporter activity"/>
    <property type="evidence" value="ECO:0007669"/>
    <property type="project" value="InterPro"/>
</dbReference>
<comment type="subcellular location">
    <subcellularLocation>
        <location evidence="11">Cell membrane</location>
        <topology evidence="11">Single-pass membrane protein</topology>
    </subcellularLocation>
</comment>
<comment type="subunit">
    <text evidence="11">The system is composed of three essential subunits: KdpA, KdpB and KdpC.</text>
</comment>
<evidence type="ECO:0000256" key="2">
    <source>
        <dbReference type="ARBA" id="ARBA00022475"/>
    </source>
</evidence>
<dbReference type="GO" id="GO:0005524">
    <property type="term" value="F:ATP binding"/>
    <property type="evidence" value="ECO:0007669"/>
    <property type="project" value="UniProtKB-UniRule"/>
</dbReference>
<evidence type="ECO:0000256" key="10">
    <source>
        <dbReference type="ARBA" id="ARBA00023136"/>
    </source>
</evidence>
<evidence type="ECO:0000256" key="11">
    <source>
        <dbReference type="HAMAP-Rule" id="MF_00276"/>
    </source>
</evidence>
<evidence type="ECO:0000313" key="13">
    <source>
        <dbReference type="Proteomes" id="UP000297762"/>
    </source>
</evidence>
<accession>A0A4R9KDK4</accession>
<dbReference type="Pfam" id="PF02669">
    <property type="entry name" value="KdpC"/>
    <property type="match status" value="1"/>
</dbReference>
<reference evidence="12" key="1">
    <citation type="journal article" date="2019" name="PLoS Negl. Trop. Dis.">
        <title>Revisiting the worldwide diversity of Leptospira species in the environment.</title>
        <authorList>
            <person name="Vincent A.T."/>
            <person name="Schiettekatte O."/>
            <person name="Bourhy P."/>
            <person name="Veyrier F.J."/>
            <person name="Picardeau M."/>
        </authorList>
    </citation>
    <scope>NUCLEOTIDE SEQUENCE [LARGE SCALE GENOMIC DNA]</scope>
    <source>
        <strain evidence="12">201702455</strain>
    </source>
</reference>
<dbReference type="Proteomes" id="UP000297762">
    <property type="component" value="Unassembled WGS sequence"/>
</dbReference>
<keyword evidence="2 11" id="KW-1003">Cell membrane</keyword>
<comment type="caution">
    <text evidence="12">The sequence shown here is derived from an EMBL/GenBank/DDBJ whole genome shotgun (WGS) entry which is preliminary data.</text>
</comment>
<sequence length="197" mass="21855">MIRAFLQLSIWTLICGIFYPALVYGFSKLSFPKQSSGSLVELDGRVIGSELLAQSFESEKYFHSRPSAVEFNSSSSGASNLGPTSSDLAKKVEERRKYWIGRGGTEPVPAELLYASASGLDPHLSPEAIRYQIPLIVKDTGIGDEGLILLNRFVKESVEFPEWGLFGSSKINVLKLNLKLKSIYSEEKFLKNDKSIK</sequence>
<evidence type="ECO:0000256" key="3">
    <source>
        <dbReference type="ARBA" id="ARBA00022538"/>
    </source>
</evidence>
<comment type="similarity">
    <text evidence="11">Belongs to the KdpC family.</text>
</comment>
<keyword evidence="9 11" id="KW-0406">Ion transport</keyword>
<evidence type="ECO:0000313" key="12">
    <source>
        <dbReference type="EMBL" id="TGL64025.1"/>
    </source>
</evidence>
<keyword evidence="13" id="KW-1185">Reference proteome</keyword>
<keyword evidence="10 11" id="KW-0472">Membrane</keyword>
<evidence type="ECO:0000256" key="6">
    <source>
        <dbReference type="ARBA" id="ARBA00022840"/>
    </source>
</evidence>
<evidence type="ECO:0000256" key="9">
    <source>
        <dbReference type="ARBA" id="ARBA00023065"/>
    </source>
</evidence>
<evidence type="ECO:0000256" key="8">
    <source>
        <dbReference type="ARBA" id="ARBA00022989"/>
    </source>
</evidence>
<protein>
    <recommendedName>
        <fullName evidence="11">Potassium-transporting ATPase KdpC subunit</fullName>
    </recommendedName>
    <alternativeName>
        <fullName evidence="11">ATP phosphohydrolase [potassium-transporting] C chain</fullName>
    </alternativeName>
    <alternativeName>
        <fullName evidence="11">Potassium-binding and translocating subunit C</fullName>
    </alternativeName>
    <alternativeName>
        <fullName evidence="11">Potassium-translocating ATPase C chain</fullName>
    </alternativeName>
</protein>
<dbReference type="RefSeq" id="WP_135648074.1">
    <property type="nucleotide sequence ID" value="NZ_RQGF01000009.1"/>
</dbReference>
<dbReference type="EMBL" id="RQGF01000009">
    <property type="protein sequence ID" value="TGL64025.1"/>
    <property type="molecule type" value="Genomic_DNA"/>
</dbReference>
<proteinExistence type="inferred from homology"/>
<dbReference type="HAMAP" id="MF_00276">
    <property type="entry name" value="KdpC"/>
    <property type="match status" value="1"/>
</dbReference>
<name>A0A4R9KDK4_9LEPT</name>
<evidence type="ECO:0000256" key="5">
    <source>
        <dbReference type="ARBA" id="ARBA00022741"/>
    </source>
</evidence>
<keyword evidence="3 11" id="KW-0633">Potassium transport</keyword>
<organism evidence="12 13">
    <name type="scientific">Leptospira sarikeiensis</name>
    <dbReference type="NCBI Taxonomy" id="2484943"/>
    <lineage>
        <taxon>Bacteria</taxon>
        <taxon>Pseudomonadati</taxon>
        <taxon>Spirochaetota</taxon>
        <taxon>Spirochaetia</taxon>
        <taxon>Leptospirales</taxon>
        <taxon>Leptospiraceae</taxon>
        <taxon>Leptospira</taxon>
    </lineage>
</organism>
<gene>
    <name evidence="11" type="primary">kdpC</name>
    <name evidence="12" type="ORF">EHQ64_03240</name>
</gene>
<dbReference type="AlphaFoldDB" id="A0A4R9KDK4"/>
<dbReference type="OrthoDB" id="9809491at2"/>
<keyword evidence="7 11" id="KW-0630">Potassium</keyword>
<keyword evidence="6 11" id="KW-0067">ATP-binding</keyword>
<evidence type="ECO:0000256" key="1">
    <source>
        <dbReference type="ARBA" id="ARBA00022448"/>
    </source>
</evidence>
<dbReference type="PIRSF" id="PIRSF001296">
    <property type="entry name" value="K_ATPase_KdpC"/>
    <property type="match status" value="1"/>
</dbReference>
<keyword evidence="4 11" id="KW-0812">Transmembrane</keyword>
<evidence type="ECO:0000256" key="4">
    <source>
        <dbReference type="ARBA" id="ARBA00022692"/>
    </source>
</evidence>
<dbReference type="PANTHER" id="PTHR30042:SF2">
    <property type="entry name" value="POTASSIUM-TRANSPORTING ATPASE KDPC SUBUNIT"/>
    <property type="match status" value="1"/>
</dbReference>
<keyword evidence="8 11" id="KW-1133">Transmembrane helix</keyword>
<dbReference type="GO" id="GO:0005886">
    <property type="term" value="C:plasma membrane"/>
    <property type="evidence" value="ECO:0007669"/>
    <property type="project" value="UniProtKB-SubCell"/>
</dbReference>
<dbReference type="PANTHER" id="PTHR30042">
    <property type="entry name" value="POTASSIUM-TRANSPORTING ATPASE C CHAIN"/>
    <property type="match status" value="1"/>
</dbReference>
<dbReference type="InterPro" id="IPR003820">
    <property type="entry name" value="KdpC"/>
</dbReference>
<keyword evidence="1 11" id="KW-0813">Transport</keyword>